<feature type="region of interest" description="Disordered" evidence="1">
    <location>
        <begin position="52"/>
        <end position="100"/>
    </location>
</feature>
<feature type="compositionally biased region" description="Low complexity" evidence="1">
    <location>
        <begin position="56"/>
        <end position="87"/>
    </location>
</feature>
<evidence type="ECO:0000313" key="3">
    <source>
        <dbReference type="EMBL" id="GGD72073.1"/>
    </source>
</evidence>
<name>A0ABQ1RJR8_9MICO</name>
<organism evidence="3 4">
    <name type="scientific">Microbacterium murale</name>
    <dbReference type="NCBI Taxonomy" id="1081040"/>
    <lineage>
        <taxon>Bacteria</taxon>
        <taxon>Bacillati</taxon>
        <taxon>Actinomycetota</taxon>
        <taxon>Actinomycetes</taxon>
        <taxon>Micrococcales</taxon>
        <taxon>Microbacteriaceae</taxon>
        <taxon>Microbacterium</taxon>
    </lineage>
</organism>
<keyword evidence="2" id="KW-0812">Transmembrane</keyword>
<sequence>MSDEQQPRAEWIFPEQKKSNKGRIWLIVGLSVLAVAIVAALLFFLLPRGGEPEPTPTDSASSTPTPTATQTPTATPTPTAAPTQEPGATPPPVPDPDIPTFAAQVQPRLDDASTGLTIAADLGGQEAAQVVESLQQDAGRLSDAAAPSSISSAWYEGVGQYNARLGELRSAFESGSDTQSAMNAATAALKDLRALVGL</sequence>
<dbReference type="Proteomes" id="UP000629365">
    <property type="component" value="Unassembled WGS sequence"/>
</dbReference>
<feature type="compositionally biased region" description="Pro residues" evidence="1">
    <location>
        <begin position="88"/>
        <end position="97"/>
    </location>
</feature>
<evidence type="ECO:0000256" key="2">
    <source>
        <dbReference type="SAM" id="Phobius"/>
    </source>
</evidence>
<proteinExistence type="predicted"/>
<keyword evidence="2" id="KW-0472">Membrane</keyword>
<comment type="caution">
    <text evidence="3">The sequence shown here is derived from an EMBL/GenBank/DDBJ whole genome shotgun (WGS) entry which is preliminary data.</text>
</comment>
<keyword evidence="4" id="KW-1185">Reference proteome</keyword>
<accession>A0ABQ1RJR8</accession>
<protein>
    <submittedName>
        <fullName evidence="3">Uncharacterized protein</fullName>
    </submittedName>
</protein>
<dbReference type="EMBL" id="BMCM01000002">
    <property type="protein sequence ID" value="GGD72073.1"/>
    <property type="molecule type" value="Genomic_DNA"/>
</dbReference>
<dbReference type="RefSeq" id="WP_188435884.1">
    <property type="nucleotide sequence ID" value="NZ_BMCM01000002.1"/>
</dbReference>
<keyword evidence="2" id="KW-1133">Transmembrane helix</keyword>
<evidence type="ECO:0000256" key="1">
    <source>
        <dbReference type="SAM" id="MobiDB-lite"/>
    </source>
</evidence>
<feature type="transmembrane region" description="Helical" evidence="2">
    <location>
        <begin position="24"/>
        <end position="46"/>
    </location>
</feature>
<evidence type="ECO:0000313" key="4">
    <source>
        <dbReference type="Proteomes" id="UP000629365"/>
    </source>
</evidence>
<gene>
    <name evidence="3" type="ORF">GCM10007269_14040</name>
</gene>
<reference evidence="4" key="1">
    <citation type="journal article" date="2019" name="Int. J. Syst. Evol. Microbiol.">
        <title>The Global Catalogue of Microorganisms (GCM) 10K type strain sequencing project: providing services to taxonomists for standard genome sequencing and annotation.</title>
        <authorList>
            <consortium name="The Broad Institute Genomics Platform"/>
            <consortium name="The Broad Institute Genome Sequencing Center for Infectious Disease"/>
            <person name="Wu L."/>
            <person name="Ma J."/>
        </authorList>
    </citation>
    <scope>NUCLEOTIDE SEQUENCE [LARGE SCALE GENOMIC DNA]</scope>
    <source>
        <strain evidence="4">CCM 7640</strain>
    </source>
</reference>